<name>A0A6A5HBE0_CAERE</name>
<evidence type="ECO:0000313" key="3">
    <source>
        <dbReference type="Proteomes" id="UP000483820"/>
    </source>
</evidence>
<dbReference type="InterPro" id="IPR042317">
    <property type="entry name" value="She-1-like"/>
</dbReference>
<dbReference type="EMBL" id="WUAV01000002">
    <property type="protein sequence ID" value="KAF1765108.1"/>
    <property type="molecule type" value="Genomic_DNA"/>
</dbReference>
<proteinExistence type="predicted"/>
<dbReference type="PANTHER" id="PTHR31006">
    <property type="entry name" value="F-BOX DOMAIN-CONTAINING PROTEIN-RELATED-RELATED"/>
    <property type="match status" value="1"/>
</dbReference>
<sequence>MSAEKNWNNLSVKLKCRCLMNLNFKTRYRFRRTSKSEMSIIDGLPISFESVTVINEDLNPCTSVVIVQDKNSKFTITSRQLYFKQDTILPLLNYILEKGHVEQFVVRSSEKDEVFSDGPNLEDSVAMKWELSRFLREMKQTLHVMEEASKPKTNWSDLPSELKMECIDYMTLMERWNLRQTAHVERDLVNSRKIFAETVIVDDKFFSFTTKSGIGNFFISYGYDPDKLRRTCPFILFVFQKLAANVLKIDDENCRMFSTLTIPQMETECLELNTIIFFHNSFFELYCWLSMLKKCVNVVLVERDGADLNKFPDLPAVLNAETIQYIDAKNIGVLESFLNAWSRQHPKLNSNFQMRLKSFESIESLKKMNSCIESRVGQNECFDMIVLDTNDPEKEVFVVQKTKQREVFVFLLSENQELSTEFLAWKQFVKH</sequence>
<dbReference type="KEGG" id="crq:GCK72_005060"/>
<evidence type="ECO:0000313" key="2">
    <source>
        <dbReference type="EMBL" id="KAF1765108.1"/>
    </source>
</evidence>
<accession>A0A6A5HBE0</accession>
<gene>
    <name evidence="2" type="ORF">GCK72_005060</name>
</gene>
<dbReference type="Pfam" id="PF00646">
    <property type="entry name" value="F-box"/>
    <property type="match status" value="2"/>
</dbReference>
<dbReference type="GeneID" id="9822559"/>
<dbReference type="Proteomes" id="UP000483820">
    <property type="component" value="Chromosome II"/>
</dbReference>
<organism evidence="2 3">
    <name type="scientific">Caenorhabditis remanei</name>
    <name type="common">Caenorhabditis vulgaris</name>
    <dbReference type="NCBI Taxonomy" id="31234"/>
    <lineage>
        <taxon>Eukaryota</taxon>
        <taxon>Metazoa</taxon>
        <taxon>Ecdysozoa</taxon>
        <taxon>Nematoda</taxon>
        <taxon>Chromadorea</taxon>
        <taxon>Rhabditida</taxon>
        <taxon>Rhabditina</taxon>
        <taxon>Rhabditomorpha</taxon>
        <taxon>Rhabditoidea</taxon>
        <taxon>Rhabditidae</taxon>
        <taxon>Peloderinae</taxon>
        <taxon>Caenorhabditis</taxon>
    </lineage>
</organism>
<feature type="domain" description="F-box" evidence="1">
    <location>
        <begin position="7"/>
        <end position="46"/>
    </location>
</feature>
<dbReference type="RefSeq" id="XP_003117191.2">
    <property type="nucleotide sequence ID" value="XM_003117143.2"/>
</dbReference>
<dbReference type="AlphaFoldDB" id="A0A6A5HBE0"/>
<dbReference type="CTD" id="9822559"/>
<feature type="domain" description="F-box" evidence="1">
    <location>
        <begin position="155"/>
        <end position="195"/>
    </location>
</feature>
<evidence type="ECO:0000259" key="1">
    <source>
        <dbReference type="Pfam" id="PF00646"/>
    </source>
</evidence>
<reference evidence="2 3" key="1">
    <citation type="submission" date="2019-12" db="EMBL/GenBank/DDBJ databases">
        <title>Chromosome-level assembly of the Caenorhabditis remanei genome.</title>
        <authorList>
            <person name="Teterina A.A."/>
            <person name="Willis J.H."/>
            <person name="Phillips P.C."/>
        </authorList>
    </citation>
    <scope>NUCLEOTIDE SEQUENCE [LARGE SCALE GENOMIC DNA]</scope>
    <source>
        <strain evidence="2 3">PX506</strain>
        <tissue evidence="2">Whole organism</tissue>
    </source>
</reference>
<comment type="caution">
    <text evidence="2">The sequence shown here is derived from an EMBL/GenBank/DDBJ whole genome shotgun (WGS) entry which is preliminary data.</text>
</comment>
<protein>
    <recommendedName>
        <fullName evidence="1">F-box domain-containing protein</fullName>
    </recommendedName>
</protein>
<dbReference type="PANTHER" id="PTHR31006:SF3">
    <property type="entry name" value="F-BOX DOMAIN-CONTAINING PROTEIN-RELATED"/>
    <property type="match status" value="1"/>
</dbReference>
<dbReference type="InterPro" id="IPR001810">
    <property type="entry name" value="F-box_dom"/>
</dbReference>